<name>A0A6A5RTQ7_9PLEO</name>
<feature type="chain" id="PRO_5025565063" evidence="1">
    <location>
        <begin position="22"/>
        <end position="588"/>
    </location>
</feature>
<dbReference type="RefSeq" id="XP_033450792.1">
    <property type="nucleotide sequence ID" value="XM_033591916.1"/>
</dbReference>
<dbReference type="AlphaFoldDB" id="A0A6A5RTQ7"/>
<feature type="domain" description="Amidohydrolase 3" evidence="2">
    <location>
        <begin position="99"/>
        <end position="583"/>
    </location>
</feature>
<keyword evidence="4" id="KW-1185">Reference proteome</keyword>
<proteinExistence type="predicted"/>
<dbReference type="InterPro" id="IPR032466">
    <property type="entry name" value="Metal_Hydrolase"/>
</dbReference>
<dbReference type="SUPFAM" id="SSF51338">
    <property type="entry name" value="Composite domain of metallo-dependent hydrolases"/>
    <property type="match status" value="1"/>
</dbReference>
<evidence type="ECO:0000313" key="3">
    <source>
        <dbReference type="EMBL" id="KAF1930544.1"/>
    </source>
</evidence>
<dbReference type="GeneID" id="54349584"/>
<keyword evidence="1" id="KW-0732">Signal</keyword>
<evidence type="ECO:0000259" key="2">
    <source>
        <dbReference type="Pfam" id="PF07969"/>
    </source>
</evidence>
<dbReference type="PANTHER" id="PTHR22642:SF2">
    <property type="entry name" value="PROTEIN LONG AFTER FAR-RED 3"/>
    <property type="match status" value="1"/>
</dbReference>
<dbReference type="InterPro" id="IPR013108">
    <property type="entry name" value="Amidohydro_3"/>
</dbReference>
<dbReference type="InterPro" id="IPR033932">
    <property type="entry name" value="YtcJ-like"/>
</dbReference>
<dbReference type="Gene3D" id="3.10.310.70">
    <property type="match status" value="1"/>
</dbReference>
<dbReference type="Gene3D" id="3.20.20.140">
    <property type="entry name" value="Metal-dependent hydrolases"/>
    <property type="match status" value="1"/>
</dbReference>
<dbReference type="Proteomes" id="UP000800082">
    <property type="component" value="Unassembled WGS sequence"/>
</dbReference>
<dbReference type="CDD" id="cd01300">
    <property type="entry name" value="YtcJ_like"/>
    <property type="match status" value="1"/>
</dbReference>
<protein>
    <submittedName>
        <fullName evidence="3">Amidohydrolase 3</fullName>
    </submittedName>
</protein>
<dbReference type="EMBL" id="ML978963">
    <property type="protein sequence ID" value="KAF1930544.1"/>
    <property type="molecule type" value="Genomic_DNA"/>
</dbReference>
<dbReference type="Gene3D" id="2.30.40.10">
    <property type="entry name" value="Urease, subunit C, domain 1"/>
    <property type="match status" value="1"/>
</dbReference>
<gene>
    <name evidence="3" type="ORF">M421DRAFT_418847</name>
</gene>
<dbReference type="SUPFAM" id="SSF51556">
    <property type="entry name" value="Metallo-dependent hydrolases"/>
    <property type="match status" value="1"/>
</dbReference>
<organism evidence="3 4">
    <name type="scientific">Didymella exigua CBS 183.55</name>
    <dbReference type="NCBI Taxonomy" id="1150837"/>
    <lineage>
        <taxon>Eukaryota</taxon>
        <taxon>Fungi</taxon>
        <taxon>Dikarya</taxon>
        <taxon>Ascomycota</taxon>
        <taxon>Pezizomycotina</taxon>
        <taxon>Dothideomycetes</taxon>
        <taxon>Pleosporomycetidae</taxon>
        <taxon>Pleosporales</taxon>
        <taxon>Pleosporineae</taxon>
        <taxon>Didymellaceae</taxon>
        <taxon>Didymella</taxon>
    </lineage>
</organism>
<evidence type="ECO:0000313" key="4">
    <source>
        <dbReference type="Proteomes" id="UP000800082"/>
    </source>
</evidence>
<dbReference type="GO" id="GO:0016810">
    <property type="term" value="F:hydrolase activity, acting on carbon-nitrogen (but not peptide) bonds"/>
    <property type="evidence" value="ECO:0007669"/>
    <property type="project" value="InterPro"/>
</dbReference>
<dbReference type="Pfam" id="PF07969">
    <property type="entry name" value="Amidohydro_3"/>
    <property type="match status" value="1"/>
</dbReference>
<accession>A0A6A5RTQ7</accession>
<sequence length="588" mass="65215">MPAHTILFWVTLPILLGVVLHQIGFQALLPASIHGYTGLKALRSLFEETHCYASVKTLATSSPNAECFSVSNGRFSRVFKDDLIKQDSSFDAVKEARAGHVYPGLWDGHGHLIQYGELLNSINLFGSRSMAEVQDRLVQYKAAHLDEGTSQHWIRGVGWDQAHFDGAWPITSDLEIGEAFKDQYVMLDRVDVHCIWVSDKVLELLPSPLPEVPAGGEIVAKGVFCDNAMEMVLEHYPKPGKDRKSKFVKDAMVELNKLGIVGMHDAGVVPRDLKLYEELSHDADWTVRVNAMIECDARNTFCPSDVKKVSTANGNFHVRSVKLFGDGALGSWGSAMIDPYSDKETSTGSLLVNATLLSSLTQNWAAEGYQVNIHAIGDLANRLAIDAFEITLKLQCPDITKLKQCQQEKFRFRIEHAQIIHPDDQRRMFELGIVPSIQPTHATSDMGYAESRLGKQRTADEAYRMRSILPLGPILGSDFPVEPASIFEGIYAATTRRSPRTGLDPSGAKTGWYPEETLTVEDALKGFTINPAFGAFLDGQAGVIQEGAWADWVVLDQPLEGLDLDDLRKVNVRETWVGGKLVYRRPDH</sequence>
<dbReference type="OrthoDB" id="3501663at2759"/>
<evidence type="ECO:0000256" key="1">
    <source>
        <dbReference type="SAM" id="SignalP"/>
    </source>
</evidence>
<keyword evidence="3" id="KW-0378">Hydrolase</keyword>
<feature type="signal peptide" evidence="1">
    <location>
        <begin position="1"/>
        <end position="21"/>
    </location>
</feature>
<dbReference type="InterPro" id="IPR011059">
    <property type="entry name" value="Metal-dep_hydrolase_composite"/>
</dbReference>
<reference evidence="3" key="1">
    <citation type="journal article" date="2020" name="Stud. Mycol.">
        <title>101 Dothideomycetes genomes: a test case for predicting lifestyles and emergence of pathogens.</title>
        <authorList>
            <person name="Haridas S."/>
            <person name="Albert R."/>
            <person name="Binder M."/>
            <person name="Bloem J."/>
            <person name="Labutti K."/>
            <person name="Salamov A."/>
            <person name="Andreopoulos B."/>
            <person name="Baker S."/>
            <person name="Barry K."/>
            <person name="Bills G."/>
            <person name="Bluhm B."/>
            <person name="Cannon C."/>
            <person name="Castanera R."/>
            <person name="Culley D."/>
            <person name="Daum C."/>
            <person name="Ezra D."/>
            <person name="Gonzalez J."/>
            <person name="Henrissat B."/>
            <person name="Kuo A."/>
            <person name="Liang C."/>
            <person name="Lipzen A."/>
            <person name="Lutzoni F."/>
            <person name="Magnuson J."/>
            <person name="Mondo S."/>
            <person name="Nolan M."/>
            <person name="Ohm R."/>
            <person name="Pangilinan J."/>
            <person name="Park H.-J."/>
            <person name="Ramirez L."/>
            <person name="Alfaro M."/>
            <person name="Sun H."/>
            <person name="Tritt A."/>
            <person name="Yoshinaga Y."/>
            <person name="Zwiers L.-H."/>
            <person name="Turgeon B."/>
            <person name="Goodwin S."/>
            <person name="Spatafora J."/>
            <person name="Crous P."/>
            <person name="Grigoriev I."/>
        </authorList>
    </citation>
    <scope>NUCLEOTIDE SEQUENCE</scope>
    <source>
        <strain evidence="3">CBS 183.55</strain>
    </source>
</reference>
<dbReference type="PANTHER" id="PTHR22642">
    <property type="entry name" value="IMIDAZOLONEPROPIONASE"/>
    <property type="match status" value="1"/>
</dbReference>